<accession>A0A2Z6NH71</accession>
<evidence type="ECO:0000313" key="3">
    <source>
        <dbReference type="Proteomes" id="UP000242715"/>
    </source>
</evidence>
<feature type="domain" description="RRP12 N-terminal HEAT" evidence="1">
    <location>
        <begin position="2"/>
        <end position="165"/>
    </location>
</feature>
<dbReference type="Pfam" id="PF25772">
    <property type="entry name" value="HEAT_RRP12_N"/>
    <property type="match status" value="1"/>
</dbReference>
<dbReference type="AlphaFoldDB" id="A0A2Z6NH71"/>
<dbReference type="PANTHER" id="PTHR48445">
    <property type="entry name" value="OS02G0782100 PROTEIN"/>
    <property type="match status" value="1"/>
</dbReference>
<name>A0A2Z6NH71_TRISU</name>
<dbReference type="OrthoDB" id="1702357at2759"/>
<organism evidence="2 3">
    <name type="scientific">Trifolium subterraneum</name>
    <name type="common">Subterranean clover</name>
    <dbReference type="NCBI Taxonomy" id="3900"/>
    <lineage>
        <taxon>Eukaryota</taxon>
        <taxon>Viridiplantae</taxon>
        <taxon>Streptophyta</taxon>
        <taxon>Embryophyta</taxon>
        <taxon>Tracheophyta</taxon>
        <taxon>Spermatophyta</taxon>
        <taxon>Magnoliopsida</taxon>
        <taxon>eudicotyledons</taxon>
        <taxon>Gunneridae</taxon>
        <taxon>Pentapetalae</taxon>
        <taxon>rosids</taxon>
        <taxon>fabids</taxon>
        <taxon>Fabales</taxon>
        <taxon>Fabaceae</taxon>
        <taxon>Papilionoideae</taxon>
        <taxon>50 kb inversion clade</taxon>
        <taxon>NPAAA clade</taxon>
        <taxon>Hologalegina</taxon>
        <taxon>IRL clade</taxon>
        <taxon>Trifolieae</taxon>
        <taxon>Trifolium</taxon>
    </lineage>
</organism>
<evidence type="ECO:0000259" key="1">
    <source>
        <dbReference type="Pfam" id="PF25772"/>
    </source>
</evidence>
<keyword evidence="3" id="KW-1185">Reference proteome</keyword>
<sequence length="177" mass="19442">MEESDEDFVNSILSDFGNSTIESHQHLCIAIRTTSKVIKSHNLPSSPVVYLDFTISSLELISNGTHPVLDNLTSPADVNHLFDVFLTILSLVIVKVPVDVVRKTRESSSELIATVIVSPSISESAVVDGLKCLEHLFINGEDSILPSDDSPLFNVLSKFLTDSRPDFEEALEFTIVI</sequence>
<proteinExistence type="predicted"/>
<dbReference type="PANTHER" id="PTHR48445:SF1">
    <property type="entry name" value="OS02G0782100 PROTEIN"/>
    <property type="match status" value="1"/>
</dbReference>
<dbReference type="Proteomes" id="UP000242715">
    <property type="component" value="Unassembled WGS sequence"/>
</dbReference>
<dbReference type="EMBL" id="DF973998">
    <property type="protein sequence ID" value="GAU43844.1"/>
    <property type="molecule type" value="Genomic_DNA"/>
</dbReference>
<reference evidence="3" key="1">
    <citation type="journal article" date="2017" name="Front. Plant Sci.">
        <title>Climate Clever Clovers: New Paradigm to Reduce the Environmental Footprint of Ruminants by Breeding Low Methanogenic Forages Utilizing Haplotype Variation.</title>
        <authorList>
            <person name="Kaur P."/>
            <person name="Appels R."/>
            <person name="Bayer P.E."/>
            <person name="Keeble-Gagnere G."/>
            <person name="Wang J."/>
            <person name="Hirakawa H."/>
            <person name="Shirasawa K."/>
            <person name="Vercoe P."/>
            <person name="Stefanova K."/>
            <person name="Durmic Z."/>
            <person name="Nichols P."/>
            <person name="Revell C."/>
            <person name="Isobe S.N."/>
            <person name="Edwards D."/>
            <person name="Erskine W."/>
        </authorList>
    </citation>
    <scope>NUCLEOTIDE SEQUENCE [LARGE SCALE GENOMIC DNA]</scope>
    <source>
        <strain evidence="3">cv. Daliak</strain>
    </source>
</reference>
<dbReference type="InterPro" id="IPR057860">
    <property type="entry name" value="HEAT_RRP12_N"/>
</dbReference>
<gene>
    <name evidence="2" type="ORF">TSUD_174620</name>
</gene>
<protein>
    <recommendedName>
        <fullName evidence="1">RRP12 N-terminal HEAT domain-containing protein</fullName>
    </recommendedName>
</protein>
<evidence type="ECO:0000313" key="2">
    <source>
        <dbReference type="EMBL" id="GAU43844.1"/>
    </source>
</evidence>